<accession>A0A0C2GTM9</accession>
<dbReference type="EMBL" id="KC715729">
    <property type="protein sequence ID" value="AHH29331.1"/>
    <property type="molecule type" value="mRNA"/>
</dbReference>
<reference evidence="3 4" key="2">
    <citation type="submission" date="2013-12" db="EMBL/GenBank/DDBJ databases">
        <title>Draft genome of the parsitic nematode Ancylostoma duodenale.</title>
        <authorList>
            <person name="Mitreva M."/>
        </authorList>
    </citation>
    <scope>NUCLEOTIDE SEQUENCE [LARGE SCALE GENOMIC DNA]</scope>
    <source>
        <strain evidence="3 4">Zhejiang</strain>
    </source>
</reference>
<dbReference type="InterPro" id="IPR038204">
    <property type="entry name" value="Abf-1/2_sf"/>
</dbReference>
<dbReference type="OrthoDB" id="5786696at2759"/>
<reference evidence="2" key="1">
    <citation type="submission" date="2013-03" db="EMBL/GenBank/DDBJ databases">
        <title>Cloning and identification of antibacterial peptides from the human hookworm Ancylostoma duodenale.</title>
        <authorList>
            <person name="Peng L.F."/>
            <person name="Shao Z."/>
            <person name="Deng L."/>
            <person name="He Q.F."/>
            <person name="Xu Q.Y."/>
        </authorList>
    </citation>
    <scope>NUCLEOTIDE SEQUENCE</scope>
</reference>
<feature type="chain" id="PRO_5007392254" evidence="1">
    <location>
        <begin position="20"/>
        <end position="71"/>
    </location>
</feature>
<dbReference type="AlphaFoldDB" id="A0A0C2GTM9"/>
<name>A0A0C2GTM9_9BILA</name>
<dbReference type="EMBL" id="KN730889">
    <property type="protein sequence ID" value="KIH60516.1"/>
    <property type="molecule type" value="Genomic_DNA"/>
</dbReference>
<dbReference type="Gene3D" id="3.30.30.110">
    <property type="entry name" value="Antibacterial factor-related peptide"/>
    <property type="match status" value="1"/>
</dbReference>
<dbReference type="Pfam" id="PF16839">
    <property type="entry name" value="Antimicrobial25"/>
    <property type="match status" value="1"/>
</dbReference>
<evidence type="ECO:0000313" key="4">
    <source>
        <dbReference type="Proteomes" id="UP000054047"/>
    </source>
</evidence>
<keyword evidence="4" id="KW-1185">Reference proteome</keyword>
<dbReference type="GO" id="GO:0098542">
    <property type="term" value="P:defense response to other organism"/>
    <property type="evidence" value="ECO:0007669"/>
    <property type="project" value="InterPro"/>
</dbReference>
<protein>
    <submittedName>
        <fullName evidence="2">Antibacterial peptide-6</fullName>
    </submittedName>
</protein>
<feature type="signal peptide" evidence="1">
    <location>
        <begin position="1"/>
        <end position="19"/>
    </location>
</feature>
<evidence type="ECO:0000313" key="2">
    <source>
        <dbReference type="EMBL" id="AHH29331.1"/>
    </source>
</evidence>
<organism evidence="3 4">
    <name type="scientific">Ancylostoma duodenale</name>
    <dbReference type="NCBI Taxonomy" id="51022"/>
    <lineage>
        <taxon>Eukaryota</taxon>
        <taxon>Metazoa</taxon>
        <taxon>Ecdysozoa</taxon>
        <taxon>Nematoda</taxon>
        <taxon>Chromadorea</taxon>
        <taxon>Rhabditida</taxon>
        <taxon>Rhabditina</taxon>
        <taxon>Rhabditomorpha</taxon>
        <taxon>Strongyloidea</taxon>
        <taxon>Ancylostomatidae</taxon>
        <taxon>Ancylostomatinae</taxon>
        <taxon>Ancylostoma</taxon>
    </lineage>
</organism>
<dbReference type="Proteomes" id="UP000054047">
    <property type="component" value="Unassembled WGS sequence"/>
</dbReference>
<proteinExistence type="evidence at transcript level"/>
<dbReference type="PANTHER" id="PTHR37971">
    <property type="entry name" value="ANTIBACTERIAL FACTOR-RELATED PEPTIDE 1-RELATED"/>
    <property type="match status" value="1"/>
</dbReference>
<gene>
    <name evidence="2" type="primary">ABF-6</name>
    <name evidence="3" type="ORF">ANCDUO_09232</name>
</gene>
<dbReference type="PANTHER" id="PTHR37971:SF1">
    <property type="entry name" value="ANTIBACTERIAL FACTOR-RELATED PEPTIDE 1-RELATED"/>
    <property type="match status" value="1"/>
</dbReference>
<dbReference type="InterPro" id="IPR031770">
    <property type="entry name" value="Abf-1/2"/>
</dbReference>
<evidence type="ECO:0000256" key="1">
    <source>
        <dbReference type="SAM" id="SignalP"/>
    </source>
</evidence>
<evidence type="ECO:0000313" key="3">
    <source>
        <dbReference type="EMBL" id="KIH60516.1"/>
    </source>
</evidence>
<keyword evidence="1" id="KW-0732">Signal</keyword>
<sequence>MNRLLICLTLLTVVDVAISGVYLTTCARMDVPLLKDVANEACKTSCGFKGCGSGYCTKRRGRKTCFCRGCR</sequence>